<organism evidence="5 6">
    <name type="scientific">Trichogramma brassicae</name>
    <dbReference type="NCBI Taxonomy" id="86971"/>
    <lineage>
        <taxon>Eukaryota</taxon>
        <taxon>Metazoa</taxon>
        <taxon>Ecdysozoa</taxon>
        <taxon>Arthropoda</taxon>
        <taxon>Hexapoda</taxon>
        <taxon>Insecta</taxon>
        <taxon>Pterygota</taxon>
        <taxon>Neoptera</taxon>
        <taxon>Endopterygota</taxon>
        <taxon>Hymenoptera</taxon>
        <taxon>Apocrita</taxon>
        <taxon>Proctotrupomorpha</taxon>
        <taxon>Chalcidoidea</taxon>
        <taxon>Trichogrammatidae</taxon>
        <taxon>Trichogramma</taxon>
    </lineage>
</organism>
<dbReference type="AlphaFoldDB" id="A0A6H5I7J6"/>
<dbReference type="EMBL" id="CADCXV010000687">
    <property type="protein sequence ID" value="CAB0032684.1"/>
    <property type="molecule type" value="Genomic_DNA"/>
</dbReference>
<dbReference type="InterPro" id="IPR002110">
    <property type="entry name" value="Ankyrin_rpt"/>
</dbReference>
<feature type="repeat" description="ANK" evidence="3">
    <location>
        <begin position="117"/>
        <end position="149"/>
    </location>
</feature>
<proteinExistence type="predicted"/>
<keyword evidence="6" id="KW-1185">Reference proteome</keyword>
<dbReference type="PANTHER" id="PTHR24198">
    <property type="entry name" value="ANKYRIN REPEAT AND PROTEIN KINASE DOMAIN-CONTAINING PROTEIN"/>
    <property type="match status" value="1"/>
</dbReference>
<feature type="domain" description="Peptidase S1" evidence="4">
    <location>
        <begin position="420"/>
        <end position="467"/>
    </location>
</feature>
<dbReference type="InterPro" id="IPR036770">
    <property type="entry name" value="Ankyrin_rpt-contain_sf"/>
</dbReference>
<dbReference type="OrthoDB" id="19174at2759"/>
<name>A0A6H5I7J6_9HYME</name>
<dbReference type="Pfam" id="PF00089">
    <property type="entry name" value="Trypsin"/>
    <property type="match status" value="1"/>
</dbReference>
<dbReference type="InterPro" id="IPR001254">
    <property type="entry name" value="Trypsin_dom"/>
</dbReference>
<dbReference type="GO" id="GO:0004252">
    <property type="term" value="F:serine-type endopeptidase activity"/>
    <property type="evidence" value="ECO:0007669"/>
    <property type="project" value="InterPro"/>
</dbReference>
<dbReference type="PROSITE" id="PS50297">
    <property type="entry name" value="ANK_REP_REGION"/>
    <property type="match status" value="1"/>
</dbReference>
<dbReference type="GO" id="GO:0006508">
    <property type="term" value="P:proteolysis"/>
    <property type="evidence" value="ECO:0007669"/>
    <property type="project" value="InterPro"/>
</dbReference>
<evidence type="ECO:0000313" key="6">
    <source>
        <dbReference type="Proteomes" id="UP000479190"/>
    </source>
</evidence>
<gene>
    <name evidence="5" type="ORF">TBRA_LOCUS4612</name>
</gene>
<dbReference type="SMART" id="SM00248">
    <property type="entry name" value="ANK"/>
    <property type="match status" value="3"/>
</dbReference>
<dbReference type="Gene3D" id="2.40.10.10">
    <property type="entry name" value="Trypsin-like serine proteases"/>
    <property type="match status" value="1"/>
</dbReference>
<dbReference type="Gene3D" id="1.25.40.20">
    <property type="entry name" value="Ankyrin repeat-containing domain"/>
    <property type="match status" value="1"/>
</dbReference>
<evidence type="ECO:0000256" key="1">
    <source>
        <dbReference type="ARBA" id="ARBA00022737"/>
    </source>
</evidence>
<protein>
    <recommendedName>
        <fullName evidence="4">Peptidase S1 domain-containing protein</fullName>
    </recommendedName>
</protein>
<dbReference type="InterPro" id="IPR043504">
    <property type="entry name" value="Peptidase_S1_PA_chymotrypsin"/>
</dbReference>
<dbReference type="InterPro" id="IPR018114">
    <property type="entry name" value="TRYPSIN_HIS"/>
</dbReference>
<dbReference type="Proteomes" id="UP000479190">
    <property type="component" value="Unassembled WGS sequence"/>
</dbReference>
<dbReference type="Pfam" id="PF12796">
    <property type="entry name" value="Ank_2"/>
    <property type="match status" value="1"/>
</dbReference>
<dbReference type="SUPFAM" id="SSF48403">
    <property type="entry name" value="Ankyrin repeat"/>
    <property type="match status" value="1"/>
</dbReference>
<dbReference type="InterPro" id="IPR009003">
    <property type="entry name" value="Peptidase_S1_PA"/>
</dbReference>
<accession>A0A6H5I7J6</accession>
<evidence type="ECO:0000259" key="4">
    <source>
        <dbReference type="Pfam" id="PF00089"/>
    </source>
</evidence>
<evidence type="ECO:0000256" key="3">
    <source>
        <dbReference type="PROSITE-ProRule" id="PRU00023"/>
    </source>
</evidence>
<keyword evidence="1" id="KW-0677">Repeat</keyword>
<sequence>MASEKKVGVHTEQMRKQLEREEARKQHFRLIGNGLDHLQEALDNIESIDDAYWLLTHAIKEGNLPIVKALMTFKDLKIVPMRPTGHTPVHVAFFQEQWLTLEYLLTLVGKTNYADENGLTVLHIACSVGNEDAVWKILDTGVDPNCVHRSNKLLDKKPLTIAQRGSRKRICDMLVALKATGEDGVAPVAPVADEPGAEEPGSQTELLDDDLDDDEDQFEVWTDSDSFSSTEAHNRSLVKFTSSAVYMMRSYSEYIELRNSIRRTGAVEFSKAFPHIKAKRPKKEHVQATTDLQYLQRDRFIVIFYDSIIIKLIKVNLSLCPTCLIDFVHIRKVKSFSDFHIYQKVKKEPNDTLTNADEGYVLDLVDICKVENFESWSFKLKQISILSQTKDSLGKDEEIFKHVTELVKLHQYCSRLRMLGGSESPEDRFQYQAYLKNILKVKYDGFYCGASIIDKRFALTAAHCLDGYVQISILYT</sequence>
<reference evidence="5 6" key="1">
    <citation type="submission" date="2020-02" db="EMBL/GenBank/DDBJ databases">
        <authorList>
            <person name="Ferguson B K."/>
        </authorList>
    </citation>
    <scope>NUCLEOTIDE SEQUENCE [LARGE SCALE GENOMIC DNA]</scope>
</reference>
<dbReference type="PANTHER" id="PTHR24198:SF165">
    <property type="entry name" value="ANKYRIN REPEAT-CONTAINING PROTEIN-RELATED"/>
    <property type="match status" value="1"/>
</dbReference>
<dbReference type="SUPFAM" id="SSF50494">
    <property type="entry name" value="Trypsin-like serine proteases"/>
    <property type="match status" value="1"/>
</dbReference>
<evidence type="ECO:0000313" key="5">
    <source>
        <dbReference type="EMBL" id="CAB0032684.1"/>
    </source>
</evidence>
<keyword evidence="2 3" id="KW-0040">ANK repeat</keyword>
<dbReference type="PROSITE" id="PS50088">
    <property type="entry name" value="ANK_REPEAT"/>
    <property type="match status" value="1"/>
</dbReference>
<evidence type="ECO:0000256" key="2">
    <source>
        <dbReference type="ARBA" id="ARBA00023043"/>
    </source>
</evidence>
<dbReference type="PROSITE" id="PS00134">
    <property type="entry name" value="TRYPSIN_HIS"/>
    <property type="match status" value="1"/>
</dbReference>